<feature type="transmembrane region" description="Helical" evidence="6">
    <location>
        <begin position="106"/>
        <end position="127"/>
    </location>
</feature>
<sequence>MASTRSILENVFGMLGVIFWSFQLLPQAIDNYRAKSTAGLSYSMFFIWTLCALGFGSYGVVEELSIPLIIQPQIFGVLSTVCYLQCLYYGERTRGWWGPERGLKRIGWAAVGGLVAMVGVQVGAVYATRAGIDHDIKGTVEAAGIIPILLLVLGFIPQYIDIYRDRSVVGVSMAFITADAAGAMFSIVSLIFRTEFDLLATLNYCAVLVCDLIVVAFWVYFNKMHPELARVKEIEEKDLENGGRNESESAVVTIVEPEGEEEKEQQKGHRHHLHFDLHGTTVPNHLHAEPVAKTTTSTATSTGAASQASLSSAQSNSTVAQP</sequence>
<dbReference type="PANTHER" id="PTHR16201">
    <property type="entry name" value="SEVEN TRANSMEMBRANE PROTEIN 1-RELATED"/>
    <property type="match status" value="1"/>
</dbReference>
<dbReference type="EMBL" id="KV442023">
    <property type="protein sequence ID" value="OAQ32773.1"/>
    <property type="molecule type" value="Genomic_DNA"/>
</dbReference>
<feature type="transmembrane region" description="Helical" evidence="6">
    <location>
        <begin position="198"/>
        <end position="221"/>
    </location>
</feature>
<evidence type="ECO:0008006" key="9">
    <source>
        <dbReference type="Google" id="ProtNLM"/>
    </source>
</evidence>
<evidence type="ECO:0000256" key="6">
    <source>
        <dbReference type="SAM" id="Phobius"/>
    </source>
</evidence>
<dbReference type="PANTHER" id="PTHR16201:SF37">
    <property type="entry name" value="PQ-LOOP REPEAT-CONTAINING PROTEIN"/>
    <property type="match status" value="1"/>
</dbReference>
<evidence type="ECO:0000256" key="2">
    <source>
        <dbReference type="ARBA" id="ARBA00022692"/>
    </source>
</evidence>
<comment type="subcellular location">
    <subcellularLocation>
        <location evidence="1">Membrane</location>
        <topology evidence="1">Multi-pass membrane protein</topology>
    </subcellularLocation>
</comment>
<accession>A0A197K6H9</accession>
<name>A0A197K6H9_9FUNG</name>
<dbReference type="Pfam" id="PF04193">
    <property type="entry name" value="PQ-loop"/>
    <property type="match status" value="2"/>
</dbReference>
<feature type="transmembrane region" description="Helical" evidence="6">
    <location>
        <begin position="6"/>
        <end position="25"/>
    </location>
</feature>
<keyword evidence="8" id="KW-1185">Reference proteome</keyword>
<protein>
    <recommendedName>
        <fullName evidence="9">PQ-loop-domain-containing protein</fullName>
    </recommendedName>
</protein>
<feature type="region of interest" description="Disordered" evidence="5">
    <location>
        <begin position="284"/>
        <end position="322"/>
    </location>
</feature>
<evidence type="ECO:0000313" key="8">
    <source>
        <dbReference type="Proteomes" id="UP000078512"/>
    </source>
</evidence>
<dbReference type="Gene3D" id="1.20.1280.290">
    <property type="match status" value="2"/>
</dbReference>
<evidence type="ECO:0000256" key="4">
    <source>
        <dbReference type="ARBA" id="ARBA00023136"/>
    </source>
</evidence>
<dbReference type="SMART" id="SM00679">
    <property type="entry name" value="CTNS"/>
    <property type="match status" value="2"/>
</dbReference>
<feature type="transmembrane region" description="Helical" evidence="6">
    <location>
        <begin position="139"/>
        <end position="156"/>
    </location>
</feature>
<feature type="transmembrane region" description="Helical" evidence="6">
    <location>
        <begin position="64"/>
        <end position="86"/>
    </location>
</feature>
<reference evidence="7 8" key="1">
    <citation type="submission" date="2016-05" db="EMBL/GenBank/DDBJ databases">
        <title>Genome sequencing reveals origins of a unique bacterial endosymbiosis in the earliest lineages of terrestrial Fungi.</title>
        <authorList>
            <consortium name="DOE Joint Genome Institute"/>
            <person name="Uehling J."/>
            <person name="Gryganskyi A."/>
            <person name="Hameed K."/>
            <person name="Tschaplinski T."/>
            <person name="Misztal P."/>
            <person name="Wu S."/>
            <person name="Desiro A."/>
            <person name="Vande Pol N."/>
            <person name="Du Z.-Y."/>
            <person name="Zienkiewicz A."/>
            <person name="Zienkiewicz K."/>
            <person name="Morin E."/>
            <person name="Tisserant E."/>
            <person name="Splivallo R."/>
            <person name="Hainaut M."/>
            <person name="Henrissat B."/>
            <person name="Ohm R."/>
            <person name="Kuo A."/>
            <person name="Yan J."/>
            <person name="Lipzen A."/>
            <person name="Nolan M."/>
            <person name="Labutti K."/>
            <person name="Barry K."/>
            <person name="Goldstein A."/>
            <person name="Labbe J."/>
            <person name="Schadt C."/>
            <person name="Tuskan G."/>
            <person name="Grigoriev I."/>
            <person name="Martin F."/>
            <person name="Vilgalys R."/>
            <person name="Bonito G."/>
        </authorList>
    </citation>
    <scope>NUCLEOTIDE SEQUENCE [LARGE SCALE GENOMIC DNA]</scope>
    <source>
        <strain evidence="7 8">AG-77</strain>
    </source>
</reference>
<keyword evidence="3 6" id="KW-1133">Transmembrane helix</keyword>
<feature type="transmembrane region" description="Helical" evidence="6">
    <location>
        <begin position="37"/>
        <end position="58"/>
    </location>
</feature>
<feature type="compositionally biased region" description="Low complexity" evidence="5">
    <location>
        <begin position="292"/>
        <end position="322"/>
    </location>
</feature>
<dbReference type="Proteomes" id="UP000078512">
    <property type="component" value="Unassembled WGS sequence"/>
</dbReference>
<organism evidence="7 8">
    <name type="scientific">Linnemannia elongata AG-77</name>
    <dbReference type="NCBI Taxonomy" id="1314771"/>
    <lineage>
        <taxon>Eukaryota</taxon>
        <taxon>Fungi</taxon>
        <taxon>Fungi incertae sedis</taxon>
        <taxon>Mucoromycota</taxon>
        <taxon>Mortierellomycotina</taxon>
        <taxon>Mortierellomycetes</taxon>
        <taxon>Mortierellales</taxon>
        <taxon>Mortierellaceae</taxon>
        <taxon>Linnemannia</taxon>
    </lineage>
</organism>
<dbReference type="OrthoDB" id="407617at2759"/>
<dbReference type="InterPro" id="IPR006603">
    <property type="entry name" value="PQ-loop_rpt"/>
</dbReference>
<evidence type="ECO:0000313" key="7">
    <source>
        <dbReference type="EMBL" id="OAQ32773.1"/>
    </source>
</evidence>
<evidence type="ECO:0000256" key="3">
    <source>
        <dbReference type="ARBA" id="ARBA00022989"/>
    </source>
</evidence>
<dbReference type="GO" id="GO:0016020">
    <property type="term" value="C:membrane"/>
    <property type="evidence" value="ECO:0007669"/>
    <property type="project" value="UniProtKB-SubCell"/>
</dbReference>
<gene>
    <name evidence="7" type="ORF">K457DRAFT_134885</name>
</gene>
<evidence type="ECO:0000256" key="5">
    <source>
        <dbReference type="SAM" id="MobiDB-lite"/>
    </source>
</evidence>
<keyword evidence="4 6" id="KW-0472">Membrane</keyword>
<dbReference type="AlphaFoldDB" id="A0A197K6H9"/>
<feature type="transmembrane region" description="Helical" evidence="6">
    <location>
        <begin position="168"/>
        <end position="192"/>
    </location>
</feature>
<evidence type="ECO:0000256" key="1">
    <source>
        <dbReference type="ARBA" id="ARBA00004141"/>
    </source>
</evidence>
<keyword evidence="2 6" id="KW-0812">Transmembrane</keyword>
<dbReference type="InterPro" id="IPR051415">
    <property type="entry name" value="LAAT-1"/>
</dbReference>
<proteinExistence type="predicted"/>